<dbReference type="Pfam" id="PF07282">
    <property type="entry name" value="Cas12f1-like_TNB"/>
    <property type="match status" value="1"/>
</dbReference>
<name>A0A133NXK0_FUSNU</name>
<dbReference type="NCBIfam" id="NF040570">
    <property type="entry name" value="guided_TnpB"/>
    <property type="match status" value="1"/>
</dbReference>
<keyword evidence="8" id="KW-1185">Reference proteome</keyword>
<dbReference type="EMBL" id="LRPY01000115">
    <property type="protein sequence ID" value="KXA20989.1"/>
    <property type="molecule type" value="Genomic_DNA"/>
</dbReference>
<comment type="similarity">
    <text evidence="1">In the C-terminal section; belongs to the transposase 35 family.</text>
</comment>
<evidence type="ECO:0000256" key="3">
    <source>
        <dbReference type="ARBA" id="ARBA00023125"/>
    </source>
</evidence>
<evidence type="ECO:0000313" key="7">
    <source>
        <dbReference type="EMBL" id="KXA20989.1"/>
    </source>
</evidence>
<keyword evidence="4" id="KW-0233">DNA recombination</keyword>
<keyword evidence="2" id="KW-0815">Transposition</keyword>
<feature type="domain" description="Probable transposase IS891/IS1136/IS1341" evidence="5">
    <location>
        <begin position="174"/>
        <end position="288"/>
    </location>
</feature>
<dbReference type="RefSeq" id="WP_060798424.1">
    <property type="nucleotide sequence ID" value="NZ_KQ956700.1"/>
</dbReference>
<dbReference type="GO" id="GO:0032196">
    <property type="term" value="P:transposition"/>
    <property type="evidence" value="ECO:0007669"/>
    <property type="project" value="UniProtKB-KW"/>
</dbReference>
<dbReference type="AlphaFoldDB" id="A0A133NXK0"/>
<dbReference type="PATRIC" id="fig|851.8.peg.1169"/>
<accession>A0A133NXK0</accession>
<dbReference type="InterPro" id="IPR001959">
    <property type="entry name" value="Transposase"/>
</dbReference>
<dbReference type="Pfam" id="PF01385">
    <property type="entry name" value="OrfB_IS605"/>
    <property type="match status" value="1"/>
</dbReference>
<evidence type="ECO:0000259" key="5">
    <source>
        <dbReference type="Pfam" id="PF01385"/>
    </source>
</evidence>
<dbReference type="InterPro" id="IPR010095">
    <property type="entry name" value="Cas12f1-like_TNB"/>
</dbReference>
<evidence type="ECO:0000256" key="4">
    <source>
        <dbReference type="ARBA" id="ARBA00023172"/>
    </source>
</evidence>
<dbReference type="NCBIfam" id="TIGR01766">
    <property type="entry name" value="IS200/IS605 family accessory protein TnpB-like domain"/>
    <property type="match status" value="1"/>
</dbReference>
<evidence type="ECO:0000313" key="8">
    <source>
        <dbReference type="Proteomes" id="UP000070401"/>
    </source>
</evidence>
<protein>
    <submittedName>
        <fullName evidence="7">Transposase, IS605 OrfB family</fullName>
    </submittedName>
</protein>
<proteinExistence type="inferred from homology"/>
<feature type="domain" description="Cas12f1-like TNB" evidence="6">
    <location>
        <begin position="310"/>
        <end position="388"/>
    </location>
</feature>
<reference evidence="8" key="1">
    <citation type="submission" date="2016-01" db="EMBL/GenBank/DDBJ databases">
        <authorList>
            <person name="Mitreva M."/>
            <person name="Pepin K.H."/>
            <person name="Mihindukulasuriya K.A."/>
            <person name="Fulton R."/>
            <person name="Fronick C."/>
            <person name="O'Laughlin M."/>
            <person name="Miner T."/>
            <person name="Herter B."/>
            <person name="Rosa B.A."/>
            <person name="Cordes M."/>
            <person name="Tomlinson C."/>
            <person name="Wollam A."/>
            <person name="Palsikar V.B."/>
            <person name="Mardis E.R."/>
            <person name="Wilson R.K."/>
        </authorList>
    </citation>
    <scope>NUCLEOTIDE SEQUENCE [LARGE SCALE GENOMIC DNA]</scope>
    <source>
        <strain evidence="8">MJR7757B</strain>
    </source>
</reference>
<dbReference type="GO" id="GO:0006310">
    <property type="term" value="P:DNA recombination"/>
    <property type="evidence" value="ECO:0007669"/>
    <property type="project" value="UniProtKB-KW"/>
</dbReference>
<sequence>MYLTLKQQVKHLSREEFRNLKYLSHIAKNLTNEAIYNIRQYYFNKKKYLSYNENYKLLKNSENYKKLNSNMAQQILKEVDGSFKSFFSLLKLAKNGQYDNKKIKLPKYLDKDGFTTLVIGFVRLKDGMLIIPYSNSFKKTHEEIAIKLPSVLKDKKIKEIRIIPKQHSRYFEIQYTYEVEEVQKELNENNALGIDLGIGNLCTCVTNNGASFIIDGRKLKSINQYYNKINAKLQSIKDKQKIERTTLRQKRIGRKRNNRIDDYLSKVARIIINYCLNNDIGKIVLGYNDDFQRNSNIGSINNQNFVNIPYRKLKDKLMYLSKLYGIIFKIQEESYTSKASFFDGDIIPVYDKEKPQEYIFSGKRIKRGLYQTSAGKLINADCNGALNILRKSKVVDLSILYNRGELNTPKRIRVV</sequence>
<dbReference type="GO" id="GO:0003677">
    <property type="term" value="F:DNA binding"/>
    <property type="evidence" value="ECO:0007669"/>
    <property type="project" value="UniProtKB-KW"/>
</dbReference>
<evidence type="ECO:0000256" key="2">
    <source>
        <dbReference type="ARBA" id="ARBA00022578"/>
    </source>
</evidence>
<evidence type="ECO:0000256" key="1">
    <source>
        <dbReference type="ARBA" id="ARBA00008761"/>
    </source>
</evidence>
<keyword evidence="3" id="KW-0238">DNA-binding</keyword>
<evidence type="ECO:0000259" key="6">
    <source>
        <dbReference type="Pfam" id="PF07282"/>
    </source>
</evidence>
<comment type="caution">
    <text evidence="7">The sequence shown here is derived from an EMBL/GenBank/DDBJ whole genome shotgun (WGS) entry which is preliminary data.</text>
</comment>
<gene>
    <name evidence="7" type="ORF">HMPREF3221_01166</name>
</gene>
<dbReference type="Proteomes" id="UP000070401">
    <property type="component" value="Unassembled WGS sequence"/>
</dbReference>
<organism evidence="7 8">
    <name type="scientific">Fusobacterium nucleatum</name>
    <dbReference type="NCBI Taxonomy" id="851"/>
    <lineage>
        <taxon>Bacteria</taxon>
        <taxon>Fusobacteriati</taxon>
        <taxon>Fusobacteriota</taxon>
        <taxon>Fusobacteriia</taxon>
        <taxon>Fusobacteriales</taxon>
        <taxon>Fusobacteriaceae</taxon>
        <taxon>Fusobacterium</taxon>
    </lineage>
</organism>